<sequence length="235" mass="26783">MEYIFSLARWIHIFSGFVALLIFWLPIVTRKGGKLHRRSGWVFVSSMATVSITAFYMGIYLIYLDAGTASGDTPFSWFLIFISILSGATTWYGVRVLRFKGRRISHSNTVDLIFPILLITSSIGIMIYGWVIGFPLLQYFPIVGLFLGGTQLKYWISIPKTSSHWVVEHTIGMLSTCIAAITAFTVFGAPRLLQVESVNLLMWFLPTLVFIPLIIVLTIYYEKKFTDVHKKHNRL</sequence>
<accession>A0ABW0YJS3</accession>
<feature type="transmembrane region" description="Helical" evidence="1">
    <location>
        <begin position="6"/>
        <end position="28"/>
    </location>
</feature>
<feature type="transmembrane region" description="Helical" evidence="1">
    <location>
        <begin position="200"/>
        <end position="221"/>
    </location>
</feature>
<proteinExistence type="predicted"/>
<keyword evidence="1" id="KW-1133">Transmembrane helix</keyword>
<name>A0ABW0YJS3_9BACI</name>
<evidence type="ECO:0000313" key="2">
    <source>
        <dbReference type="EMBL" id="MFC5711966.1"/>
    </source>
</evidence>
<organism evidence="2 3">
    <name type="scientific">Thalassorhabdus alkalitolerans</name>
    <dbReference type="NCBI Taxonomy" id="2282697"/>
    <lineage>
        <taxon>Bacteria</taxon>
        <taxon>Bacillati</taxon>
        <taxon>Bacillota</taxon>
        <taxon>Bacilli</taxon>
        <taxon>Bacillales</taxon>
        <taxon>Bacillaceae</taxon>
        <taxon>Thalassorhabdus</taxon>
    </lineage>
</organism>
<evidence type="ECO:0000256" key="1">
    <source>
        <dbReference type="SAM" id="Phobius"/>
    </source>
</evidence>
<dbReference type="Proteomes" id="UP001596142">
    <property type="component" value="Unassembled WGS sequence"/>
</dbReference>
<dbReference type="RefSeq" id="WP_385938948.1">
    <property type="nucleotide sequence ID" value="NZ_JBHSOZ010000003.1"/>
</dbReference>
<evidence type="ECO:0000313" key="3">
    <source>
        <dbReference type="Proteomes" id="UP001596142"/>
    </source>
</evidence>
<reference evidence="3" key="1">
    <citation type="journal article" date="2019" name="Int. J. Syst. Evol. Microbiol.">
        <title>The Global Catalogue of Microorganisms (GCM) 10K type strain sequencing project: providing services to taxonomists for standard genome sequencing and annotation.</title>
        <authorList>
            <consortium name="The Broad Institute Genomics Platform"/>
            <consortium name="The Broad Institute Genome Sequencing Center for Infectious Disease"/>
            <person name="Wu L."/>
            <person name="Ma J."/>
        </authorList>
    </citation>
    <scope>NUCLEOTIDE SEQUENCE [LARGE SCALE GENOMIC DNA]</scope>
    <source>
        <strain evidence="3">CECT 7184</strain>
    </source>
</reference>
<comment type="caution">
    <text evidence="2">The sequence shown here is derived from an EMBL/GenBank/DDBJ whole genome shotgun (WGS) entry which is preliminary data.</text>
</comment>
<gene>
    <name evidence="2" type="ORF">ACFPU1_04185</name>
</gene>
<keyword evidence="1" id="KW-0472">Membrane</keyword>
<feature type="transmembrane region" description="Helical" evidence="1">
    <location>
        <begin position="166"/>
        <end position="188"/>
    </location>
</feature>
<feature type="transmembrane region" description="Helical" evidence="1">
    <location>
        <begin position="40"/>
        <end position="63"/>
    </location>
</feature>
<feature type="transmembrane region" description="Helical" evidence="1">
    <location>
        <begin position="136"/>
        <end position="154"/>
    </location>
</feature>
<feature type="transmembrane region" description="Helical" evidence="1">
    <location>
        <begin position="109"/>
        <end position="130"/>
    </location>
</feature>
<keyword evidence="3" id="KW-1185">Reference proteome</keyword>
<protein>
    <submittedName>
        <fullName evidence="2">DUF2306 domain-containing protein</fullName>
    </submittedName>
</protein>
<dbReference type="EMBL" id="JBHSOZ010000003">
    <property type="protein sequence ID" value="MFC5711966.1"/>
    <property type="molecule type" value="Genomic_DNA"/>
</dbReference>
<feature type="transmembrane region" description="Helical" evidence="1">
    <location>
        <begin position="75"/>
        <end position="97"/>
    </location>
</feature>
<keyword evidence="1" id="KW-0812">Transmembrane</keyword>